<proteinExistence type="predicted"/>
<gene>
    <name evidence="2" type="ORF">AB2L28_00205</name>
</gene>
<evidence type="ECO:0000313" key="2">
    <source>
        <dbReference type="EMBL" id="MEZ0490655.1"/>
    </source>
</evidence>
<accession>A0ABV4HW53</accession>
<keyword evidence="1" id="KW-0812">Transmembrane</keyword>
<sequence length="94" mass="9502">MHHLVEPILDGSLAALFPRDVARALGSWLGLVLLAAAGAGALALDLTRRTACAGTHGTPVTAPGRPRRALLVLTVGCALGAGLATLVRFALVLS</sequence>
<keyword evidence="1" id="KW-0472">Membrane</keyword>
<organism evidence="2 3">
    <name type="scientific">Kineococcus mangrovi</name>
    <dbReference type="NCBI Taxonomy" id="1660183"/>
    <lineage>
        <taxon>Bacteria</taxon>
        <taxon>Bacillati</taxon>
        <taxon>Actinomycetota</taxon>
        <taxon>Actinomycetes</taxon>
        <taxon>Kineosporiales</taxon>
        <taxon>Kineosporiaceae</taxon>
        <taxon>Kineococcus</taxon>
    </lineage>
</organism>
<dbReference type="Proteomes" id="UP001566476">
    <property type="component" value="Unassembled WGS sequence"/>
</dbReference>
<feature type="transmembrane region" description="Helical" evidence="1">
    <location>
        <begin position="25"/>
        <end position="47"/>
    </location>
</feature>
<comment type="caution">
    <text evidence="2">The sequence shown here is derived from an EMBL/GenBank/DDBJ whole genome shotgun (WGS) entry which is preliminary data.</text>
</comment>
<name>A0ABV4HW53_9ACTN</name>
<evidence type="ECO:0000256" key="1">
    <source>
        <dbReference type="SAM" id="Phobius"/>
    </source>
</evidence>
<dbReference type="EMBL" id="JBGGTQ010000001">
    <property type="protein sequence ID" value="MEZ0490655.1"/>
    <property type="molecule type" value="Genomic_DNA"/>
</dbReference>
<feature type="transmembrane region" description="Helical" evidence="1">
    <location>
        <begin position="68"/>
        <end position="91"/>
    </location>
</feature>
<keyword evidence="1" id="KW-1133">Transmembrane helix</keyword>
<dbReference type="RefSeq" id="WP_370716713.1">
    <property type="nucleotide sequence ID" value="NZ_JBGGTQ010000001.1"/>
</dbReference>
<evidence type="ECO:0000313" key="3">
    <source>
        <dbReference type="Proteomes" id="UP001566476"/>
    </source>
</evidence>
<keyword evidence="3" id="KW-1185">Reference proteome</keyword>
<protein>
    <submittedName>
        <fullName evidence="2">Uncharacterized protein</fullName>
    </submittedName>
</protein>
<reference evidence="2 3" key="1">
    <citation type="submission" date="2024-07" db="EMBL/GenBank/DDBJ databases">
        <authorList>
            <person name="Thanompreechachai J."/>
            <person name="Duangmal K."/>
        </authorList>
    </citation>
    <scope>NUCLEOTIDE SEQUENCE [LARGE SCALE GENOMIC DNA]</scope>
    <source>
        <strain evidence="2 3">TBRC 1896</strain>
    </source>
</reference>